<reference evidence="5" key="1">
    <citation type="submission" date="2017-02" db="UniProtKB">
        <authorList>
            <consortium name="WormBaseParasite"/>
        </authorList>
    </citation>
    <scope>IDENTIFICATION</scope>
</reference>
<evidence type="ECO:0000256" key="1">
    <source>
        <dbReference type="SAM" id="Coils"/>
    </source>
</evidence>
<dbReference type="Proteomes" id="UP000267096">
    <property type="component" value="Unassembled WGS sequence"/>
</dbReference>
<proteinExistence type="predicted"/>
<evidence type="ECO:0000313" key="4">
    <source>
        <dbReference type="Proteomes" id="UP000267096"/>
    </source>
</evidence>
<name>A0A0M3JEU7_ANISI</name>
<keyword evidence="1" id="KW-0175">Coiled coil</keyword>
<dbReference type="EMBL" id="UYRR01012265">
    <property type="protein sequence ID" value="VDK26288.1"/>
    <property type="molecule type" value="Genomic_DNA"/>
</dbReference>
<feature type="region of interest" description="Disordered" evidence="2">
    <location>
        <begin position="136"/>
        <end position="165"/>
    </location>
</feature>
<gene>
    <name evidence="3" type="ORF">ASIM_LOCUS5933</name>
</gene>
<reference evidence="3 4" key="2">
    <citation type="submission" date="2018-11" db="EMBL/GenBank/DDBJ databases">
        <authorList>
            <consortium name="Pathogen Informatics"/>
        </authorList>
    </citation>
    <scope>NUCLEOTIDE SEQUENCE [LARGE SCALE GENOMIC DNA]</scope>
</reference>
<sequence>MHEKEEAVARLSLEKEHVQEKLSELQQTLMNVLTKKGILQSYDRERVRRKKRDVNGAIVRRANKLRSFSCKIWRMGVVVSWCSGYGVCLAHRSHSTVDEFSGDEETVVDGRAQVIPETPEGALGVDVTTTVTATVSESNSDGTIQDKPAESCSGADLQNIGQQGA</sequence>
<dbReference type="OrthoDB" id="5978643at2759"/>
<dbReference type="WBParaSite" id="ASIM_0000614501-mRNA-1">
    <property type="protein sequence ID" value="ASIM_0000614501-mRNA-1"/>
    <property type="gene ID" value="ASIM_0000614501"/>
</dbReference>
<evidence type="ECO:0000313" key="5">
    <source>
        <dbReference type="WBParaSite" id="ASIM_0000614501-mRNA-1"/>
    </source>
</evidence>
<evidence type="ECO:0000313" key="3">
    <source>
        <dbReference type="EMBL" id="VDK26288.1"/>
    </source>
</evidence>
<organism evidence="5">
    <name type="scientific">Anisakis simplex</name>
    <name type="common">Herring worm</name>
    <dbReference type="NCBI Taxonomy" id="6269"/>
    <lineage>
        <taxon>Eukaryota</taxon>
        <taxon>Metazoa</taxon>
        <taxon>Ecdysozoa</taxon>
        <taxon>Nematoda</taxon>
        <taxon>Chromadorea</taxon>
        <taxon>Rhabditida</taxon>
        <taxon>Spirurina</taxon>
        <taxon>Ascaridomorpha</taxon>
        <taxon>Ascaridoidea</taxon>
        <taxon>Anisakidae</taxon>
        <taxon>Anisakis</taxon>
        <taxon>Anisakis simplex complex</taxon>
    </lineage>
</organism>
<evidence type="ECO:0000256" key="2">
    <source>
        <dbReference type="SAM" id="MobiDB-lite"/>
    </source>
</evidence>
<protein>
    <submittedName>
        <fullName evidence="5">30S ribosomal protein S21</fullName>
    </submittedName>
</protein>
<accession>A0A0M3JEU7</accession>
<dbReference type="AlphaFoldDB" id="A0A0M3JEU7"/>
<keyword evidence="4" id="KW-1185">Reference proteome</keyword>
<feature type="coiled-coil region" evidence="1">
    <location>
        <begin position="1"/>
        <end position="35"/>
    </location>
</feature>